<evidence type="ECO:0000313" key="11">
    <source>
        <dbReference type="EMBL" id="AII15170.1"/>
    </source>
</evidence>
<keyword evidence="3" id="KW-1003">Cell membrane</keyword>
<sequence length="107" mass="11564">MIYIAALLLAGLCEVVGVIFLNNMAKAKGVKKAASFIFLVATFASSLSLLSYSMNVIAMSVAYAIWTGIGAVGAVFVGVFFNHEKLSPKKCFYLFLIIFSVIMLKII</sequence>
<gene>
    <name evidence="11" type="ORF">CIG1485E_1346</name>
</gene>
<dbReference type="PANTHER" id="PTHR30561:SF0">
    <property type="entry name" value="GUANIDINIUM EXPORTER"/>
    <property type="match status" value="1"/>
</dbReference>
<keyword evidence="5 10" id="KW-1133">Transmembrane helix</keyword>
<dbReference type="RefSeq" id="WP_051870946.1">
    <property type="nucleotide sequence ID" value="NZ_CP009043.1"/>
</dbReference>
<dbReference type="SUPFAM" id="SSF103481">
    <property type="entry name" value="Multidrug resistance efflux transporter EmrE"/>
    <property type="match status" value="1"/>
</dbReference>
<organism evidence="11 12">
    <name type="scientific">Campylobacter iguaniorum</name>
    <dbReference type="NCBI Taxonomy" id="1244531"/>
    <lineage>
        <taxon>Bacteria</taxon>
        <taxon>Pseudomonadati</taxon>
        <taxon>Campylobacterota</taxon>
        <taxon>Epsilonproteobacteria</taxon>
        <taxon>Campylobacterales</taxon>
        <taxon>Campylobacteraceae</taxon>
        <taxon>Campylobacter</taxon>
    </lineage>
</organism>
<evidence type="ECO:0000256" key="5">
    <source>
        <dbReference type="ARBA" id="ARBA00022989"/>
    </source>
</evidence>
<dbReference type="OrthoDB" id="9808638at2"/>
<dbReference type="PANTHER" id="PTHR30561">
    <property type="entry name" value="SMR FAMILY PROTON-DEPENDENT DRUG EFFLUX TRANSPORTER SUGE"/>
    <property type="match status" value="1"/>
</dbReference>
<keyword evidence="6 10" id="KW-0472">Membrane</keyword>
<keyword evidence="4 9" id="KW-0812">Transmembrane</keyword>
<keyword evidence="2" id="KW-0813">Transport</keyword>
<comment type="subcellular location">
    <subcellularLocation>
        <location evidence="1 9">Cell membrane</location>
        <topology evidence="1 9">Multi-pass membrane protein</topology>
    </subcellularLocation>
</comment>
<evidence type="ECO:0000256" key="3">
    <source>
        <dbReference type="ARBA" id="ARBA00022475"/>
    </source>
</evidence>
<evidence type="ECO:0000256" key="9">
    <source>
        <dbReference type="RuleBase" id="RU003942"/>
    </source>
</evidence>
<evidence type="ECO:0000256" key="8">
    <source>
        <dbReference type="ARBA" id="ARBA00039168"/>
    </source>
</evidence>
<evidence type="ECO:0000256" key="6">
    <source>
        <dbReference type="ARBA" id="ARBA00023136"/>
    </source>
</evidence>
<dbReference type="HOGENOM" id="CLU_133067_1_3_7"/>
<dbReference type="STRING" id="1244531.CIG2463D_1537"/>
<feature type="transmembrane region" description="Helical" evidence="10">
    <location>
        <begin position="61"/>
        <end position="81"/>
    </location>
</feature>
<dbReference type="Pfam" id="PF00893">
    <property type="entry name" value="Multi_Drug_Res"/>
    <property type="match status" value="1"/>
</dbReference>
<evidence type="ECO:0000256" key="4">
    <source>
        <dbReference type="ARBA" id="ARBA00022692"/>
    </source>
</evidence>
<dbReference type="KEGG" id="caj:CIG1485E_1346"/>
<accession>A0A076FAC9</accession>
<dbReference type="InterPro" id="IPR037185">
    <property type="entry name" value="EmrE-like"/>
</dbReference>
<dbReference type="GO" id="GO:0005886">
    <property type="term" value="C:plasma membrane"/>
    <property type="evidence" value="ECO:0007669"/>
    <property type="project" value="UniProtKB-SubCell"/>
</dbReference>
<feature type="transmembrane region" description="Helical" evidence="10">
    <location>
        <begin position="33"/>
        <end position="54"/>
    </location>
</feature>
<evidence type="ECO:0000256" key="1">
    <source>
        <dbReference type="ARBA" id="ARBA00004651"/>
    </source>
</evidence>
<dbReference type="Proteomes" id="UP000028486">
    <property type="component" value="Chromosome"/>
</dbReference>
<dbReference type="AlphaFoldDB" id="A0A076FAC9"/>
<comment type="similarity">
    <text evidence="7">Belongs to the drug/metabolite transporter (DMT) superfamily. Small multidrug resistance (SMR) (TC 2.A.7.1) family. Gdx/SugE subfamily.</text>
</comment>
<dbReference type="GO" id="GO:0022857">
    <property type="term" value="F:transmembrane transporter activity"/>
    <property type="evidence" value="ECO:0007669"/>
    <property type="project" value="InterPro"/>
</dbReference>
<dbReference type="EMBL" id="CP009043">
    <property type="protein sequence ID" value="AII15170.1"/>
    <property type="molecule type" value="Genomic_DNA"/>
</dbReference>
<dbReference type="InterPro" id="IPR000390">
    <property type="entry name" value="Small_drug/metabolite_transptr"/>
</dbReference>
<proteinExistence type="inferred from homology"/>
<dbReference type="eggNOG" id="COG2076">
    <property type="taxonomic scope" value="Bacteria"/>
</dbReference>
<keyword evidence="12" id="KW-1185">Reference proteome</keyword>
<reference evidence="12" key="1">
    <citation type="journal article" date="2014" name="Genome Announc.">
        <title>Complete Genome Sequence of Campylobacter iguaniorum Strain 1485ET, Isolated from a Bearded Dragon (Pogona vitticeps).</title>
        <authorList>
            <person name="Gilbert M.J."/>
            <person name="Miller W.G."/>
            <person name="Yee E."/>
            <person name="Kik M."/>
            <person name="Wagenaar J.A."/>
            <person name="Duim B."/>
        </authorList>
    </citation>
    <scope>NUCLEOTIDE SEQUENCE [LARGE SCALE GENOMIC DNA]</scope>
    <source>
        <strain evidence="12">1485E</strain>
    </source>
</reference>
<name>A0A076FAC9_9BACT</name>
<protein>
    <recommendedName>
        <fullName evidence="8">Guanidinium exporter</fullName>
    </recommendedName>
</protein>
<dbReference type="Gene3D" id="1.10.3730.20">
    <property type="match status" value="1"/>
</dbReference>
<evidence type="ECO:0000256" key="7">
    <source>
        <dbReference type="ARBA" id="ARBA00038151"/>
    </source>
</evidence>
<evidence type="ECO:0000256" key="10">
    <source>
        <dbReference type="SAM" id="Phobius"/>
    </source>
</evidence>
<evidence type="ECO:0000313" key="12">
    <source>
        <dbReference type="Proteomes" id="UP000028486"/>
    </source>
</evidence>
<evidence type="ECO:0000256" key="2">
    <source>
        <dbReference type="ARBA" id="ARBA00022448"/>
    </source>
</evidence>
<dbReference type="InterPro" id="IPR045324">
    <property type="entry name" value="Small_multidrug_res"/>
</dbReference>